<dbReference type="PANTHER" id="PTHR28242:SF52">
    <property type="entry name" value="PHOSPHORELAY INTERMEDIATE PROTEIN YPD1"/>
    <property type="match status" value="1"/>
</dbReference>
<dbReference type="STRING" id="295108.HT99x_01240"/>
<dbReference type="SUPFAM" id="SSF47226">
    <property type="entry name" value="Histidine-containing phosphotransfer domain, HPT domain"/>
    <property type="match status" value="1"/>
</dbReference>
<dbReference type="GO" id="GO:0000160">
    <property type="term" value="P:phosphorelay signal transduction system"/>
    <property type="evidence" value="ECO:0007669"/>
    <property type="project" value="UniProtKB-KW"/>
</dbReference>
<evidence type="ECO:0000256" key="1">
    <source>
        <dbReference type="ARBA" id="ARBA00023012"/>
    </source>
</evidence>
<accession>A0A0Q9YLG2</accession>
<dbReference type="OrthoDB" id="9131849at2"/>
<gene>
    <name evidence="5" type="ORF">HT99x_008225</name>
    <name evidence="4" type="ORF">HT99x_01240</name>
</gene>
<reference evidence="5" key="2">
    <citation type="journal article" date="2016" name="Genome Announc.">
        <title>Draft Genome Sequences of Two Novel Amoeba-Resistant Intranuclear Bacteria, 'Candidatus Berkiella cookevillensis' and 'Candidatus Berkiella aquae'.</title>
        <authorList>
            <person name="Mehari Y.T."/>
            <person name="Arivett B.A."/>
            <person name="Farone A.L."/>
            <person name="Gunderson J.H."/>
            <person name="Farone M.B."/>
        </authorList>
    </citation>
    <scope>NUCLEOTIDE SEQUENCE</scope>
    <source>
        <strain evidence="5">HT99</strain>
    </source>
</reference>
<dbReference type="InterPro" id="IPR008207">
    <property type="entry name" value="Sig_transdc_His_kin_Hpt_dom"/>
</dbReference>
<sequence>MSDSQTSALIDIKQVNNLKELFNEGFGSFLETFYLDFEKKEQDLLNALNNNQMDTVGRIAHSIKGSSLNMGASGLAIICESIEEAINQGNLEKTKEAFTQLHQTYPKIKDEFNKISSIH</sequence>
<dbReference type="GO" id="GO:0009927">
    <property type="term" value="F:histidine phosphotransfer kinase activity"/>
    <property type="evidence" value="ECO:0007669"/>
    <property type="project" value="InterPro"/>
</dbReference>
<dbReference type="RefSeq" id="WP_075065872.1">
    <property type="nucleotide sequence ID" value="NZ_LKAJ02000001.1"/>
</dbReference>
<dbReference type="PANTHER" id="PTHR28242">
    <property type="entry name" value="PHOSPHORELAY INTERMEDIATE PROTEIN YPD1"/>
    <property type="match status" value="1"/>
</dbReference>
<dbReference type="InterPro" id="IPR036641">
    <property type="entry name" value="HPT_dom_sf"/>
</dbReference>
<dbReference type="EMBL" id="LKAJ02000001">
    <property type="protein sequence ID" value="MCS5711419.1"/>
    <property type="molecule type" value="Genomic_DNA"/>
</dbReference>
<name>A0A0Q9YLG2_9GAMM</name>
<keyword evidence="2" id="KW-0597">Phosphoprotein</keyword>
<evidence type="ECO:0000313" key="4">
    <source>
        <dbReference type="EMBL" id="KRG21488.1"/>
    </source>
</evidence>
<dbReference type="PROSITE" id="PS50894">
    <property type="entry name" value="HPT"/>
    <property type="match status" value="1"/>
</dbReference>
<evidence type="ECO:0000313" key="6">
    <source>
        <dbReference type="Proteomes" id="UP000051497"/>
    </source>
</evidence>
<organism evidence="4">
    <name type="scientific">Candidatus Berkiella aquae</name>
    <dbReference type="NCBI Taxonomy" id="295108"/>
    <lineage>
        <taxon>Bacteria</taxon>
        <taxon>Pseudomonadati</taxon>
        <taxon>Pseudomonadota</taxon>
        <taxon>Gammaproteobacteria</taxon>
        <taxon>Candidatus Berkiellales</taxon>
        <taxon>Candidatus Berkiellaceae</taxon>
        <taxon>Candidatus Berkiella</taxon>
    </lineage>
</organism>
<feature type="modified residue" description="Phosphohistidine" evidence="2">
    <location>
        <position position="61"/>
    </location>
</feature>
<dbReference type="Pfam" id="PF01627">
    <property type="entry name" value="Hpt"/>
    <property type="match status" value="1"/>
</dbReference>
<dbReference type="GO" id="GO:0005737">
    <property type="term" value="C:cytoplasm"/>
    <property type="evidence" value="ECO:0007669"/>
    <property type="project" value="TreeGrafter"/>
</dbReference>
<evidence type="ECO:0000256" key="2">
    <source>
        <dbReference type="PROSITE-ProRule" id="PRU00110"/>
    </source>
</evidence>
<reference evidence="5" key="3">
    <citation type="submission" date="2021-06" db="EMBL/GenBank/DDBJ databases">
        <title>Genomic Description and Analysis of Intracellular Bacteria, Candidatus Berkiella cookevillensis and Candidatus Berkiella aquae.</title>
        <authorList>
            <person name="Kidane D.T."/>
            <person name="Mehari Y.T."/>
            <person name="Rice F.C."/>
            <person name="Arivett B.A."/>
            <person name="Farone A.L."/>
            <person name="Berk S.G."/>
            <person name="Farone M.B."/>
        </authorList>
    </citation>
    <scope>NUCLEOTIDE SEQUENCE</scope>
    <source>
        <strain evidence="5">HT99</strain>
    </source>
</reference>
<comment type="caution">
    <text evidence="4">The sequence shown here is derived from an EMBL/GenBank/DDBJ whole genome shotgun (WGS) entry which is preliminary data.</text>
</comment>
<dbReference type="CDD" id="cd00088">
    <property type="entry name" value="HPT"/>
    <property type="match status" value="1"/>
</dbReference>
<dbReference type="AlphaFoldDB" id="A0A0Q9YLG2"/>
<protein>
    <submittedName>
        <fullName evidence="4">Hpt domain protein</fullName>
    </submittedName>
    <submittedName>
        <fullName evidence="5">Hpt domain-containing protein</fullName>
    </submittedName>
</protein>
<keyword evidence="1" id="KW-0902">Two-component regulatory system</keyword>
<dbReference type="Gene3D" id="1.20.120.160">
    <property type="entry name" value="HPT domain"/>
    <property type="match status" value="1"/>
</dbReference>
<proteinExistence type="predicted"/>
<feature type="domain" description="HPt" evidence="3">
    <location>
        <begin position="22"/>
        <end position="115"/>
    </location>
</feature>
<dbReference type="EMBL" id="LKAJ01000004">
    <property type="protein sequence ID" value="KRG21488.1"/>
    <property type="molecule type" value="Genomic_DNA"/>
</dbReference>
<dbReference type="InterPro" id="IPR045871">
    <property type="entry name" value="AHP1-5/YPD1"/>
</dbReference>
<keyword evidence="6" id="KW-1185">Reference proteome</keyword>
<evidence type="ECO:0000313" key="5">
    <source>
        <dbReference type="EMBL" id="MCS5711419.1"/>
    </source>
</evidence>
<dbReference type="Proteomes" id="UP000051497">
    <property type="component" value="Unassembled WGS sequence"/>
</dbReference>
<dbReference type="GO" id="GO:0043424">
    <property type="term" value="F:protein histidine kinase binding"/>
    <property type="evidence" value="ECO:0007669"/>
    <property type="project" value="InterPro"/>
</dbReference>
<reference evidence="4" key="1">
    <citation type="submission" date="2015-09" db="EMBL/GenBank/DDBJ databases">
        <title>Draft Genome Sequences of Two Novel Amoeba-resistant Intranuclear Bacteria, Candidatus Berkiella cookevillensis and Candidatus Berkiella aquae.</title>
        <authorList>
            <person name="Mehari Y.T."/>
            <person name="Arivett B.A."/>
            <person name="Farone A.L."/>
            <person name="Gunderson J.H."/>
            <person name="Farone M.B."/>
        </authorList>
    </citation>
    <scope>NUCLEOTIDE SEQUENCE [LARGE SCALE GENOMIC DNA]</scope>
    <source>
        <strain evidence="4">HT99</strain>
    </source>
</reference>
<evidence type="ECO:0000259" key="3">
    <source>
        <dbReference type="PROSITE" id="PS50894"/>
    </source>
</evidence>